<feature type="chain" id="PRO_5018220760" evidence="1">
    <location>
        <begin position="23"/>
        <end position="102"/>
    </location>
</feature>
<comment type="caution">
    <text evidence="2">The sequence shown here is derived from an EMBL/GenBank/DDBJ whole genome shotgun (WGS) entry which is preliminary data.</text>
</comment>
<keyword evidence="3" id="KW-1185">Reference proteome</keyword>
<evidence type="ECO:0000313" key="3">
    <source>
        <dbReference type="Proteomes" id="UP000276133"/>
    </source>
</evidence>
<keyword evidence="1" id="KW-0732">Signal</keyword>
<gene>
    <name evidence="2" type="ORF">BpHYR1_019937</name>
</gene>
<accession>A0A3M7T3N9</accession>
<dbReference type="AlphaFoldDB" id="A0A3M7T3N9"/>
<reference evidence="2 3" key="1">
    <citation type="journal article" date="2018" name="Sci. Rep.">
        <title>Genomic signatures of local adaptation to the degree of environmental predictability in rotifers.</title>
        <authorList>
            <person name="Franch-Gras L."/>
            <person name="Hahn C."/>
            <person name="Garcia-Roger E.M."/>
            <person name="Carmona M.J."/>
            <person name="Serra M."/>
            <person name="Gomez A."/>
        </authorList>
    </citation>
    <scope>NUCLEOTIDE SEQUENCE [LARGE SCALE GENOMIC DNA]</scope>
    <source>
        <strain evidence="2">HYR1</strain>
    </source>
</reference>
<sequence length="102" mass="11844">MSDFSINTLLLWLLMLVQLLAAAFSSTGNLHDIFCSDFMNDTVDIKLTVSIRRLVIVLHEYWLYLMAKNRCSEMATMLYMDRLTEKALKNSVSLQSRMFELV</sequence>
<evidence type="ECO:0000313" key="2">
    <source>
        <dbReference type="EMBL" id="RNA42480.1"/>
    </source>
</evidence>
<protein>
    <submittedName>
        <fullName evidence="2">Uncharacterized protein</fullName>
    </submittedName>
</protein>
<proteinExistence type="predicted"/>
<organism evidence="2 3">
    <name type="scientific">Brachionus plicatilis</name>
    <name type="common">Marine rotifer</name>
    <name type="synonym">Brachionus muelleri</name>
    <dbReference type="NCBI Taxonomy" id="10195"/>
    <lineage>
        <taxon>Eukaryota</taxon>
        <taxon>Metazoa</taxon>
        <taxon>Spiralia</taxon>
        <taxon>Gnathifera</taxon>
        <taxon>Rotifera</taxon>
        <taxon>Eurotatoria</taxon>
        <taxon>Monogononta</taxon>
        <taxon>Pseudotrocha</taxon>
        <taxon>Ploima</taxon>
        <taxon>Brachionidae</taxon>
        <taxon>Brachionus</taxon>
    </lineage>
</organism>
<evidence type="ECO:0000256" key="1">
    <source>
        <dbReference type="SAM" id="SignalP"/>
    </source>
</evidence>
<dbReference type="EMBL" id="REGN01000362">
    <property type="protein sequence ID" value="RNA42480.1"/>
    <property type="molecule type" value="Genomic_DNA"/>
</dbReference>
<dbReference type="Proteomes" id="UP000276133">
    <property type="component" value="Unassembled WGS sequence"/>
</dbReference>
<feature type="signal peptide" evidence="1">
    <location>
        <begin position="1"/>
        <end position="22"/>
    </location>
</feature>
<name>A0A3M7T3N9_BRAPC</name>